<dbReference type="InterPro" id="IPR050190">
    <property type="entry name" value="UPF0213_domain"/>
</dbReference>
<dbReference type="PANTHER" id="PTHR34477">
    <property type="entry name" value="UPF0213 PROTEIN YHBQ"/>
    <property type="match status" value="1"/>
</dbReference>
<name>A0A432XP13_9GAMM</name>
<dbReference type="CDD" id="cd10456">
    <property type="entry name" value="GIY-YIG_UPF0213"/>
    <property type="match status" value="1"/>
</dbReference>
<reference evidence="4" key="1">
    <citation type="journal article" date="2018" name="Front. Microbiol.">
        <title>Genome-Based Analysis Reveals the Taxonomy and Diversity of the Family Idiomarinaceae.</title>
        <authorList>
            <person name="Liu Y."/>
            <person name="Lai Q."/>
            <person name="Shao Z."/>
        </authorList>
    </citation>
    <scope>NUCLEOTIDE SEQUENCE [LARGE SCALE GENOMIC DNA]</scope>
    <source>
        <strain evidence="4">F23</strain>
    </source>
</reference>
<dbReference type="PROSITE" id="PS50164">
    <property type="entry name" value="GIY_YIG"/>
    <property type="match status" value="1"/>
</dbReference>
<sequence length="101" mass="11663">MCELIEIGNKTLNFKPEPEACWYVYIVECDDRSLYTGVTTSIERRVRQHNGEIRGGARYTQSRRPVSLSWSQGPFSKSRACQLEAKLKQLSRAQKRQLISL</sequence>
<dbReference type="Pfam" id="PF01541">
    <property type="entry name" value="GIY-YIG"/>
    <property type="match status" value="1"/>
</dbReference>
<comment type="caution">
    <text evidence="3">The sequence shown here is derived from an EMBL/GenBank/DDBJ whole genome shotgun (WGS) entry which is preliminary data.</text>
</comment>
<gene>
    <name evidence="3" type="ORF">CWE25_12165</name>
</gene>
<dbReference type="InterPro" id="IPR000305">
    <property type="entry name" value="GIY-YIG_endonuc"/>
</dbReference>
<feature type="domain" description="GIY-YIG" evidence="2">
    <location>
        <begin position="20"/>
        <end position="97"/>
    </location>
</feature>
<keyword evidence="4" id="KW-1185">Reference proteome</keyword>
<dbReference type="InterPro" id="IPR035901">
    <property type="entry name" value="GIY-YIG_endonuc_sf"/>
</dbReference>
<dbReference type="AlphaFoldDB" id="A0A432XP13"/>
<dbReference type="Gene3D" id="3.40.1440.10">
    <property type="entry name" value="GIY-YIG endonuclease"/>
    <property type="match status" value="1"/>
</dbReference>
<accession>A0A432XP13</accession>
<dbReference type="OrthoDB" id="9797095at2"/>
<dbReference type="PANTHER" id="PTHR34477:SF1">
    <property type="entry name" value="UPF0213 PROTEIN YHBQ"/>
    <property type="match status" value="1"/>
</dbReference>
<evidence type="ECO:0000313" key="4">
    <source>
        <dbReference type="Proteomes" id="UP000287330"/>
    </source>
</evidence>
<protein>
    <recommendedName>
        <fullName evidence="2">GIY-YIG domain-containing protein</fullName>
    </recommendedName>
</protein>
<comment type="similarity">
    <text evidence="1">Belongs to the UPF0213 family.</text>
</comment>
<evidence type="ECO:0000313" key="3">
    <source>
        <dbReference type="EMBL" id="RUO50468.1"/>
    </source>
</evidence>
<dbReference type="RefSeq" id="WP_110576117.1">
    <property type="nucleotide sequence ID" value="NZ_PIPV01000014.1"/>
</dbReference>
<dbReference type="SUPFAM" id="SSF82771">
    <property type="entry name" value="GIY-YIG endonuclease"/>
    <property type="match status" value="1"/>
</dbReference>
<organism evidence="3 4">
    <name type="scientific">Idiomarina fontislapidosi</name>
    <dbReference type="NCBI Taxonomy" id="263723"/>
    <lineage>
        <taxon>Bacteria</taxon>
        <taxon>Pseudomonadati</taxon>
        <taxon>Pseudomonadota</taxon>
        <taxon>Gammaproteobacteria</taxon>
        <taxon>Alteromonadales</taxon>
        <taxon>Idiomarinaceae</taxon>
        <taxon>Idiomarina</taxon>
    </lineage>
</organism>
<dbReference type="EMBL" id="PIPV01000014">
    <property type="protein sequence ID" value="RUO50468.1"/>
    <property type="molecule type" value="Genomic_DNA"/>
</dbReference>
<evidence type="ECO:0000256" key="1">
    <source>
        <dbReference type="ARBA" id="ARBA00007435"/>
    </source>
</evidence>
<proteinExistence type="inferred from homology"/>
<dbReference type="Proteomes" id="UP000287330">
    <property type="component" value="Unassembled WGS sequence"/>
</dbReference>
<evidence type="ECO:0000259" key="2">
    <source>
        <dbReference type="PROSITE" id="PS50164"/>
    </source>
</evidence>